<accession>A0A2R9T0P1</accession>
<dbReference type="SMART" id="SM00382">
    <property type="entry name" value="AAA"/>
    <property type="match status" value="2"/>
</dbReference>
<evidence type="ECO:0000256" key="7">
    <source>
        <dbReference type="ARBA" id="ARBA00022967"/>
    </source>
</evidence>
<feature type="domain" description="ABC transporter" evidence="10">
    <location>
        <begin position="433"/>
        <end position="668"/>
    </location>
</feature>
<dbReference type="SUPFAM" id="SSF52540">
    <property type="entry name" value="P-loop containing nucleoside triphosphate hydrolases"/>
    <property type="match status" value="2"/>
</dbReference>
<feature type="region of interest" description="Disordered" evidence="9">
    <location>
        <begin position="275"/>
        <end position="294"/>
    </location>
</feature>
<protein>
    <submittedName>
        <fullName evidence="11">ABC transporter related protein</fullName>
    </submittedName>
</protein>
<evidence type="ECO:0000256" key="9">
    <source>
        <dbReference type="SAM" id="MobiDB-lite"/>
    </source>
</evidence>
<keyword evidence="6" id="KW-0067">ATP-binding</keyword>
<dbReference type="GO" id="GO:0042626">
    <property type="term" value="F:ATPase-coupled transmembrane transporter activity"/>
    <property type="evidence" value="ECO:0007669"/>
    <property type="project" value="TreeGrafter"/>
</dbReference>
<evidence type="ECO:0000256" key="2">
    <source>
        <dbReference type="ARBA" id="ARBA00005417"/>
    </source>
</evidence>
<dbReference type="FunFam" id="3.40.50.300:FF:000224">
    <property type="entry name" value="Energy-coupling factor transporter ATP-binding protein EcfA"/>
    <property type="match status" value="1"/>
</dbReference>
<name>A0A2R9T0P1_9BACL</name>
<keyword evidence="7" id="KW-1278">Translocase</keyword>
<dbReference type="KEGG" id="pvo:PVOR_04008"/>
<dbReference type="Gene3D" id="3.40.50.300">
    <property type="entry name" value="P-loop containing nucleotide triphosphate hydrolases"/>
    <property type="match status" value="2"/>
</dbReference>
<dbReference type="RefSeq" id="WP_006207721.1">
    <property type="nucleotide sequence ID" value="NZ_ADHJ01000007.1"/>
</dbReference>
<keyword evidence="3" id="KW-0813">Transport</keyword>
<dbReference type="PROSITE" id="PS50893">
    <property type="entry name" value="ABC_TRANSPORTER_2"/>
    <property type="match status" value="2"/>
</dbReference>
<dbReference type="InterPro" id="IPR027417">
    <property type="entry name" value="P-loop_NTPase"/>
</dbReference>
<evidence type="ECO:0000313" key="12">
    <source>
        <dbReference type="Proteomes" id="UP000003094"/>
    </source>
</evidence>
<comment type="similarity">
    <text evidence="2">Belongs to the ABC transporter superfamily.</text>
</comment>
<dbReference type="InterPro" id="IPR015856">
    <property type="entry name" value="ABC_transpr_CbiO/EcfA_su"/>
</dbReference>
<dbReference type="InterPro" id="IPR050095">
    <property type="entry name" value="ECF_ABC_transporter_ATP-bd"/>
</dbReference>
<dbReference type="GO" id="GO:0005524">
    <property type="term" value="F:ATP binding"/>
    <property type="evidence" value="ECO:0007669"/>
    <property type="project" value="UniProtKB-KW"/>
</dbReference>
<evidence type="ECO:0000256" key="1">
    <source>
        <dbReference type="ARBA" id="ARBA00004202"/>
    </source>
</evidence>
<feature type="domain" description="ABC transporter" evidence="10">
    <location>
        <begin position="14"/>
        <end position="252"/>
    </location>
</feature>
<dbReference type="GO" id="GO:0043190">
    <property type="term" value="C:ATP-binding cassette (ABC) transporter complex"/>
    <property type="evidence" value="ECO:0007669"/>
    <property type="project" value="TreeGrafter"/>
</dbReference>
<keyword evidence="12" id="KW-1185">Reference proteome</keyword>
<organism evidence="11 12">
    <name type="scientific">Paenibacillus vortex V453</name>
    <dbReference type="NCBI Taxonomy" id="715225"/>
    <lineage>
        <taxon>Bacteria</taxon>
        <taxon>Bacillati</taxon>
        <taxon>Bacillota</taxon>
        <taxon>Bacilli</taxon>
        <taxon>Bacillales</taxon>
        <taxon>Paenibacillaceae</taxon>
        <taxon>Paenibacillus</taxon>
    </lineage>
</organism>
<dbReference type="InterPro" id="IPR017871">
    <property type="entry name" value="ABC_transporter-like_CS"/>
</dbReference>
<gene>
    <name evidence="11" type="ORF">PVOR_04008</name>
</gene>
<comment type="caution">
    <text evidence="11">The sequence shown here is derived from an EMBL/GenBank/DDBJ whole genome shotgun (WGS) entry which is preliminary data.</text>
</comment>
<dbReference type="EMBL" id="ADHJ01000007">
    <property type="protein sequence ID" value="EFU43232.1"/>
    <property type="molecule type" value="Genomic_DNA"/>
</dbReference>
<proteinExistence type="inferred from homology"/>
<evidence type="ECO:0000256" key="8">
    <source>
        <dbReference type="ARBA" id="ARBA00023136"/>
    </source>
</evidence>
<evidence type="ECO:0000313" key="11">
    <source>
        <dbReference type="EMBL" id="EFU43232.1"/>
    </source>
</evidence>
<evidence type="ECO:0000256" key="6">
    <source>
        <dbReference type="ARBA" id="ARBA00022840"/>
    </source>
</evidence>
<dbReference type="InterPro" id="IPR003593">
    <property type="entry name" value="AAA+_ATPase"/>
</dbReference>
<dbReference type="AlphaFoldDB" id="A0A2R9T0P1"/>
<evidence type="ECO:0000259" key="10">
    <source>
        <dbReference type="PROSITE" id="PS50893"/>
    </source>
</evidence>
<evidence type="ECO:0000256" key="4">
    <source>
        <dbReference type="ARBA" id="ARBA00022475"/>
    </source>
</evidence>
<dbReference type="PANTHER" id="PTHR43553">
    <property type="entry name" value="HEAVY METAL TRANSPORTER"/>
    <property type="match status" value="1"/>
</dbReference>
<dbReference type="InterPro" id="IPR003439">
    <property type="entry name" value="ABC_transporter-like_ATP-bd"/>
</dbReference>
<sequence length="714" mass="78628">MPKQVTNPNVSPAVNITDVTFVYPGSEQPVLNGASLTIGRGSFTAIIGGNGCGKSTLCKLFNGLIPHYYSGDFTGTVEICGLSAEKHTVSELSRMVGYVYQDFDNQLVRPTVLDEAVFAPLNYGLAEYQEMGSRALELCGLTHLKDRYIWELSGGQKHLLALAGALSLEPDILVVDEPVSQLDPQHARQVYDVLRQLNRVHGKTIIVIEHHTEFIADYCEEVCLMEQGTVRWQRPVAEALNSLEDLERLGIQPPEVTKAAVQLAVMLNRSDMAADRPLGAQPMPTGSESGSRAAGLAESPIKQPYPITAEAAEIYFQDLLTRQDDHSQMNRKPPAPGANDDALFTGLHTKRGIPEPLMQEEELERHRRPSTAVQEEVAGPLWKHSTVVREDVAEPFRKHSTVVREDVAEPFRKHSTAGREDVAGPFRKHSTVVQLNQAALRYRTIRKADHEVLRGIDLSLHEGERIALVGNNGAGKSSLLKLIAGIAKPSSGSVEIMGQSTALSSMDQISSKVAYVFQNPEDMFIEDSVYKEVAYGLTSRHYPEAEDRANRMLAHFRLEPFRERDARLLSGGQQRRVSLAIGSAMMPHLILLDEPTANLDLATREELLGTLKELEQQVRTVIIATHDMQLVHQWATRVIVLHHGMVAGDGSAADIFADPALIHRAGLAPTQMMDLSARLGINPPYSSPTGLAQHVYAMMTEQEGRHDAARPQLV</sequence>
<keyword evidence="5" id="KW-0547">Nucleotide-binding</keyword>
<dbReference type="PROSITE" id="PS00211">
    <property type="entry name" value="ABC_TRANSPORTER_1"/>
    <property type="match status" value="1"/>
</dbReference>
<keyword evidence="4" id="KW-1003">Cell membrane</keyword>
<reference evidence="11 12" key="1">
    <citation type="journal article" date="2010" name="BMC Genomics">
        <title>Genome sequence of the pattern forming Paenibacillus vortex bacterium reveals potential for thriving in complex environments.</title>
        <authorList>
            <person name="Sirota-Madi A."/>
            <person name="Olender T."/>
            <person name="Helman Y."/>
            <person name="Ingham C."/>
            <person name="Brainis I."/>
            <person name="Roth D."/>
            <person name="Hagi E."/>
            <person name="Brodsky L."/>
            <person name="Leshkowitz D."/>
            <person name="Galatenko V."/>
            <person name="Nikolaev V."/>
            <person name="Mugasimangalam R.C."/>
            <person name="Bransburg-Zabary S."/>
            <person name="Gutnick D.L."/>
            <person name="Lancet D."/>
            <person name="Ben-Jacob E."/>
        </authorList>
    </citation>
    <scope>NUCLEOTIDE SEQUENCE [LARGE SCALE GENOMIC DNA]</scope>
    <source>
        <strain evidence="11 12">V453</strain>
    </source>
</reference>
<dbReference type="PANTHER" id="PTHR43553:SF24">
    <property type="entry name" value="ENERGY-COUPLING FACTOR TRANSPORTER ATP-BINDING PROTEIN ECFA1"/>
    <property type="match status" value="1"/>
</dbReference>
<evidence type="ECO:0000256" key="5">
    <source>
        <dbReference type="ARBA" id="ARBA00022741"/>
    </source>
</evidence>
<evidence type="ECO:0000256" key="3">
    <source>
        <dbReference type="ARBA" id="ARBA00022448"/>
    </source>
</evidence>
<comment type="subcellular location">
    <subcellularLocation>
        <location evidence="1">Cell membrane</location>
        <topology evidence="1">Peripheral membrane protein</topology>
    </subcellularLocation>
</comment>
<dbReference type="GO" id="GO:0015087">
    <property type="term" value="F:cobalt ion transmembrane transporter activity"/>
    <property type="evidence" value="ECO:0007669"/>
    <property type="project" value="UniProtKB-ARBA"/>
</dbReference>
<dbReference type="Proteomes" id="UP000003094">
    <property type="component" value="Unassembled WGS sequence"/>
</dbReference>
<keyword evidence="8" id="KW-0472">Membrane</keyword>
<dbReference type="GO" id="GO:0016887">
    <property type="term" value="F:ATP hydrolysis activity"/>
    <property type="evidence" value="ECO:0007669"/>
    <property type="project" value="InterPro"/>
</dbReference>
<dbReference type="Pfam" id="PF00005">
    <property type="entry name" value="ABC_tran"/>
    <property type="match status" value="2"/>
</dbReference>
<dbReference type="CDD" id="cd03225">
    <property type="entry name" value="ABC_cobalt_CbiO_domain1"/>
    <property type="match status" value="2"/>
</dbReference>